<comment type="caution">
    <text evidence="4">The sequence shown here is derived from an EMBL/GenBank/DDBJ whole genome shotgun (WGS) entry which is preliminary data.</text>
</comment>
<protein>
    <recommendedName>
        <fullName evidence="3">CBS domain-containing protein</fullName>
    </recommendedName>
</protein>
<dbReference type="Pfam" id="PF00571">
    <property type="entry name" value="CBS"/>
    <property type="match status" value="2"/>
</dbReference>
<evidence type="ECO:0000313" key="4">
    <source>
        <dbReference type="EMBL" id="OGM29783.1"/>
    </source>
</evidence>
<dbReference type="Gene3D" id="3.10.580.10">
    <property type="entry name" value="CBS-domain"/>
    <property type="match status" value="1"/>
</dbReference>
<evidence type="ECO:0000256" key="2">
    <source>
        <dbReference type="PROSITE-ProRule" id="PRU00703"/>
    </source>
</evidence>
<dbReference type="PANTHER" id="PTHR43080:SF2">
    <property type="entry name" value="CBS DOMAIN-CONTAINING PROTEIN"/>
    <property type="match status" value="1"/>
</dbReference>
<dbReference type="STRING" id="1802500.A2801_00050"/>
<dbReference type="InterPro" id="IPR046342">
    <property type="entry name" value="CBS_dom_sf"/>
</dbReference>
<dbReference type="AlphaFoldDB" id="A0A1F7YR54"/>
<accession>A0A1F7YR54</accession>
<dbReference type="PROSITE" id="PS51371">
    <property type="entry name" value="CBS"/>
    <property type="match status" value="2"/>
</dbReference>
<dbReference type="Proteomes" id="UP000177263">
    <property type="component" value="Unassembled WGS sequence"/>
</dbReference>
<feature type="domain" description="CBS" evidence="3">
    <location>
        <begin position="7"/>
        <end position="64"/>
    </location>
</feature>
<dbReference type="CDD" id="cd04586">
    <property type="entry name" value="CBS_pair_BON_assoc"/>
    <property type="match status" value="1"/>
</dbReference>
<dbReference type="EMBL" id="MGGM01000009">
    <property type="protein sequence ID" value="OGM29783.1"/>
    <property type="molecule type" value="Genomic_DNA"/>
</dbReference>
<dbReference type="SMART" id="SM00116">
    <property type="entry name" value="CBS"/>
    <property type="match status" value="2"/>
</dbReference>
<organism evidence="4 5">
    <name type="scientific">Candidatus Woesebacteria bacterium RIFCSPHIGHO2_01_FULL_41_10</name>
    <dbReference type="NCBI Taxonomy" id="1802500"/>
    <lineage>
        <taxon>Bacteria</taxon>
        <taxon>Candidatus Woeseibacteriota</taxon>
    </lineage>
</organism>
<proteinExistence type="predicted"/>
<keyword evidence="1 2" id="KW-0129">CBS domain</keyword>
<feature type="domain" description="CBS" evidence="3">
    <location>
        <begin position="93"/>
        <end position="150"/>
    </location>
</feature>
<sequence length="150" mass="16825">MTVGDVMTTHVLTVQEDASYHDVVNILLQKKITGIPVVDSQGRLCGIISEKDLFHSLFPSPEEFYGDMAFYKNYENIEHDASKISDMCAGDIMTKEVITVSPQHHVLVACSLIAVHHVRRLPVVDEEKLVGIVTTNNLYRNYLSKFFGGE</sequence>
<reference evidence="4 5" key="1">
    <citation type="journal article" date="2016" name="Nat. Commun.">
        <title>Thousands of microbial genomes shed light on interconnected biogeochemical processes in an aquifer system.</title>
        <authorList>
            <person name="Anantharaman K."/>
            <person name="Brown C.T."/>
            <person name="Hug L.A."/>
            <person name="Sharon I."/>
            <person name="Castelle C.J."/>
            <person name="Probst A.J."/>
            <person name="Thomas B.C."/>
            <person name="Singh A."/>
            <person name="Wilkins M.J."/>
            <person name="Karaoz U."/>
            <person name="Brodie E.L."/>
            <person name="Williams K.H."/>
            <person name="Hubbard S.S."/>
            <person name="Banfield J.F."/>
        </authorList>
    </citation>
    <scope>NUCLEOTIDE SEQUENCE [LARGE SCALE GENOMIC DNA]</scope>
</reference>
<name>A0A1F7YR54_9BACT</name>
<dbReference type="InterPro" id="IPR051257">
    <property type="entry name" value="Diverse_CBS-Domain"/>
</dbReference>
<gene>
    <name evidence="4" type="ORF">A2801_00050</name>
</gene>
<evidence type="ECO:0000313" key="5">
    <source>
        <dbReference type="Proteomes" id="UP000177263"/>
    </source>
</evidence>
<dbReference type="PANTHER" id="PTHR43080">
    <property type="entry name" value="CBS DOMAIN-CONTAINING PROTEIN CBSX3, MITOCHONDRIAL"/>
    <property type="match status" value="1"/>
</dbReference>
<evidence type="ECO:0000259" key="3">
    <source>
        <dbReference type="PROSITE" id="PS51371"/>
    </source>
</evidence>
<evidence type="ECO:0000256" key="1">
    <source>
        <dbReference type="ARBA" id="ARBA00023122"/>
    </source>
</evidence>
<dbReference type="InterPro" id="IPR000644">
    <property type="entry name" value="CBS_dom"/>
</dbReference>
<dbReference type="SUPFAM" id="SSF54631">
    <property type="entry name" value="CBS-domain pair"/>
    <property type="match status" value="1"/>
</dbReference>